<name>A0ABU9IVM9_9FLAO</name>
<dbReference type="Proteomes" id="UP001485226">
    <property type="component" value="Unassembled WGS sequence"/>
</dbReference>
<organism evidence="1 2">
    <name type="scientific">Flavobacterium calami</name>
    <dbReference type="NCBI Taxonomy" id="3139144"/>
    <lineage>
        <taxon>Bacteria</taxon>
        <taxon>Pseudomonadati</taxon>
        <taxon>Bacteroidota</taxon>
        <taxon>Flavobacteriia</taxon>
        <taxon>Flavobacteriales</taxon>
        <taxon>Flavobacteriaceae</taxon>
        <taxon>Flavobacterium</taxon>
    </lineage>
</organism>
<comment type="caution">
    <text evidence="1">The sequence shown here is derived from an EMBL/GenBank/DDBJ whole genome shotgun (WGS) entry which is preliminary data.</text>
</comment>
<evidence type="ECO:0000313" key="1">
    <source>
        <dbReference type="EMBL" id="MEL1256167.1"/>
    </source>
</evidence>
<dbReference type="EMBL" id="JBBYHS010000032">
    <property type="protein sequence ID" value="MEL1256167.1"/>
    <property type="molecule type" value="Genomic_DNA"/>
</dbReference>
<gene>
    <name evidence="1" type="ORF">AAEO57_20435</name>
</gene>
<proteinExistence type="predicted"/>
<evidence type="ECO:0000313" key="2">
    <source>
        <dbReference type="Proteomes" id="UP001485226"/>
    </source>
</evidence>
<accession>A0ABU9IVM9</accession>
<keyword evidence="2" id="KW-1185">Reference proteome</keyword>
<evidence type="ECO:0008006" key="3">
    <source>
        <dbReference type="Google" id="ProtNLM"/>
    </source>
</evidence>
<protein>
    <recommendedName>
        <fullName evidence="3">Metal-binding motif-containing protein</fullName>
    </recommendedName>
</protein>
<reference evidence="1 2" key="1">
    <citation type="submission" date="2024-04" db="EMBL/GenBank/DDBJ databases">
        <title>Flavobacterium sp. DGU38 16S ribosomal RNA gene Genome sequencing and assembly.</title>
        <authorList>
            <person name="Park S."/>
        </authorList>
    </citation>
    <scope>NUCLEOTIDE SEQUENCE [LARGE SCALE GENOMIC DNA]</scope>
    <source>
        <strain evidence="1 2">DGU38</strain>
    </source>
</reference>
<dbReference type="RefSeq" id="WP_341694881.1">
    <property type="nucleotide sequence ID" value="NZ_JBBYHS010000032.1"/>
</dbReference>
<sequence>MICYQSYAQEDPWGDELEDVIICSEPDDITVNDYGSYTITETCVHGNIDGIATNDCEWNCSTVVADKPDDGSGDNDEPDCNGDLGGSAYMASCGCIGGSTGIYSCDSNPDDPGPGDSGDPCGNQIVCPNGQQLNYTTCNCECTRTSCPTGYRLVNCECVKISTPPDPDPCTAASIAAGVSVSNFFTNSVLQQANNFSPFTFNQGQNEEWFMITNNNGVITPGPIVTLSPNGGTVQIASNAVADAHIHTDQGPARPSAEDLYELGKTREFANNFTDSYILAYDETKYALHISDANLLATFMSTNGNFYDPLTKEFLQTSNLYISFNNAYTSLMTNDPNMYISEAQERAYAFILKGSGVDLLVARPGTNTFKKIDILPAKNPDGTAMKDSNGQPIYKKADCN</sequence>